<sequence>QSAKTSTSSNRPRAKDFDDETKEYITTAIDFFRCYASTEKPFPDHIEEGGMVRRAWRAAEDVIGPKQVLTPAIAKLISNRGPHMRGELKTKVKAIAEVIYGFKTGNNKKTIIFNRKLAEDLKEGSSFAFKDPKEKKGLYKHEIIQRSANVMWFANRRDEGPTHPEFFNPFPVTAFALILAAVENCIDEFLTGVKTDVPFTANDYRSVYESHLKSLEEFKEHTEKYRLLDRILLRMHDVG</sequence>
<feature type="domain" description="DUF6532" evidence="1">
    <location>
        <begin position="28"/>
        <end position="218"/>
    </location>
</feature>
<evidence type="ECO:0000259" key="1">
    <source>
        <dbReference type="Pfam" id="PF20149"/>
    </source>
</evidence>
<name>A0AAD7NFL3_9AGAR</name>
<evidence type="ECO:0000313" key="3">
    <source>
        <dbReference type="Proteomes" id="UP001215280"/>
    </source>
</evidence>
<dbReference type="AlphaFoldDB" id="A0AAD7NFL3"/>
<accession>A0AAD7NFL3</accession>
<gene>
    <name evidence="2" type="ORF">DFH07DRAFT_717517</name>
</gene>
<keyword evidence="3" id="KW-1185">Reference proteome</keyword>
<dbReference type="Proteomes" id="UP001215280">
    <property type="component" value="Unassembled WGS sequence"/>
</dbReference>
<evidence type="ECO:0000313" key="2">
    <source>
        <dbReference type="EMBL" id="KAJ7760107.1"/>
    </source>
</evidence>
<comment type="caution">
    <text evidence="2">The sequence shown here is derived from an EMBL/GenBank/DDBJ whole genome shotgun (WGS) entry which is preliminary data.</text>
</comment>
<dbReference type="EMBL" id="JARJLG010000050">
    <property type="protein sequence ID" value="KAJ7760107.1"/>
    <property type="molecule type" value="Genomic_DNA"/>
</dbReference>
<proteinExistence type="predicted"/>
<organism evidence="2 3">
    <name type="scientific">Mycena maculata</name>
    <dbReference type="NCBI Taxonomy" id="230809"/>
    <lineage>
        <taxon>Eukaryota</taxon>
        <taxon>Fungi</taxon>
        <taxon>Dikarya</taxon>
        <taxon>Basidiomycota</taxon>
        <taxon>Agaricomycotina</taxon>
        <taxon>Agaricomycetes</taxon>
        <taxon>Agaricomycetidae</taxon>
        <taxon>Agaricales</taxon>
        <taxon>Marasmiineae</taxon>
        <taxon>Mycenaceae</taxon>
        <taxon>Mycena</taxon>
    </lineage>
</organism>
<dbReference type="InterPro" id="IPR045341">
    <property type="entry name" value="DUF6532"/>
</dbReference>
<reference evidence="2" key="1">
    <citation type="submission" date="2023-03" db="EMBL/GenBank/DDBJ databases">
        <title>Massive genome expansion in bonnet fungi (Mycena s.s.) driven by repeated elements and novel gene families across ecological guilds.</title>
        <authorList>
            <consortium name="Lawrence Berkeley National Laboratory"/>
            <person name="Harder C.B."/>
            <person name="Miyauchi S."/>
            <person name="Viragh M."/>
            <person name="Kuo A."/>
            <person name="Thoen E."/>
            <person name="Andreopoulos B."/>
            <person name="Lu D."/>
            <person name="Skrede I."/>
            <person name="Drula E."/>
            <person name="Henrissat B."/>
            <person name="Morin E."/>
            <person name="Kohler A."/>
            <person name="Barry K."/>
            <person name="LaButti K."/>
            <person name="Morin E."/>
            <person name="Salamov A."/>
            <person name="Lipzen A."/>
            <person name="Mereny Z."/>
            <person name="Hegedus B."/>
            <person name="Baldrian P."/>
            <person name="Stursova M."/>
            <person name="Weitz H."/>
            <person name="Taylor A."/>
            <person name="Grigoriev I.V."/>
            <person name="Nagy L.G."/>
            <person name="Martin F."/>
            <person name="Kauserud H."/>
        </authorList>
    </citation>
    <scope>NUCLEOTIDE SEQUENCE</scope>
    <source>
        <strain evidence="2">CBHHK188m</strain>
    </source>
</reference>
<dbReference type="Pfam" id="PF20149">
    <property type="entry name" value="DUF6532"/>
    <property type="match status" value="1"/>
</dbReference>
<feature type="non-terminal residue" evidence="2">
    <location>
        <position position="239"/>
    </location>
</feature>
<feature type="non-terminal residue" evidence="2">
    <location>
        <position position="1"/>
    </location>
</feature>
<protein>
    <recommendedName>
        <fullName evidence="1">DUF6532 domain-containing protein</fullName>
    </recommendedName>
</protein>